<comment type="similarity">
    <text evidence="1">Belongs to the GcvT family.</text>
</comment>
<name>A0A930XXT0_9GAMM</name>
<reference evidence="10" key="1">
    <citation type="submission" date="2020-10" db="EMBL/GenBank/DDBJ databases">
        <title>An improved Amphimedon queenslandica hologenome assembly reveals how three proteobacterial symbionts can extend the metabolic phenotypic of their marine sponge host.</title>
        <authorList>
            <person name="Degnan B."/>
            <person name="Degnan S."/>
            <person name="Xiang X."/>
        </authorList>
    </citation>
    <scope>NUCLEOTIDE SEQUENCE</scope>
    <source>
        <strain evidence="10">AqS2</strain>
    </source>
</reference>
<dbReference type="InterPro" id="IPR013977">
    <property type="entry name" value="GcvT_C"/>
</dbReference>
<dbReference type="InterPro" id="IPR027266">
    <property type="entry name" value="TrmE/GcvT-like"/>
</dbReference>
<keyword evidence="11" id="KW-1185">Reference proteome</keyword>
<dbReference type="PANTHER" id="PTHR43757">
    <property type="entry name" value="AMINOMETHYLTRANSFERASE"/>
    <property type="match status" value="1"/>
</dbReference>
<evidence type="ECO:0000313" key="10">
    <source>
        <dbReference type="EMBL" id="MBF2735158.1"/>
    </source>
</evidence>
<feature type="binding site" evidence="7">
    <location>
        <position position="195"/>
    </location>
    <ligand>
        <name>substrate</name>
    </ligand>
</feature>
<dbReference type="InterPro" id="IPR029043">
    <property type="entry name" value="GcvT/YgfZ_C"/>
</dbReference>
<evidence type="ECO:0000259" key="8">
    <source>
        <dbReference type="Pfam" id="PF01571"/>
    </source>
</evidence>
<dbReference type="EC" id="2.1.2.10" evidence="2"/>
<dbReference type="GO" id="GO:0005960">
    <property type="term" value="C:glycine cleavage complex"/>
    <property type="evidence" value="ECO:0007669"/>
    <property type="project" value="InterPro"/>
</dbReference>
<keyword evidence="3" id="KW-0032">Aminotransferase</keyword>
<evidence type="ECO:0000259" key="9">
    <source>
        <dbReference type="Pfam" id="PF08669"/>
    </source>
</evidence>
<keyword evidence="4 10" id="KW-0808">Transferase</keyword>
<evidence type="ECO:0000256" key="5">
    <source>
        <dbReference type="ARBA" id="ARBA00031395"/>
    </source>
</evidence>
<accession>A0A930XXT0</accession>
<evidence type="ECO:0000313" key="11">
    <source>
        <dbReference type="Proteomes" id="UP000604381"/>
    </source>
</evidence>
<evidence type="ECO:0000256" key="1">
    <source>
        <dbReference type="ARBA" id="ARBA00008609"/>
    </source>
</evidence>
<dbReference type="AlphaFoldDB" id="A0A930XXT0"/>
<dbReference type="GO" id="GO:0006546">
    <property type="term" value="P:glycine catabolic process"/>
    <property type="evidence" value="ECO:0007669"/>
    <property type="project" value="InterPro"/>
</dbReference>
<sequence>MIASQPTPLEPLHRELGARLTDFAGWSLPLSFAGTLAEHRQVREACGLFDVSHMAQFALRGPGAAAALGRLLPLRPAALKPGRGRYSVMCAADGGIIDDLIVSCDGASDYHVVSNASRAAAVASHAAAAIGPDCEWTRLENRALLALQGPRAAAVCAGLFPAAAELGFMGSAWLEHAGKPVRVMRCGYTGEDGFEFSVAGAQAVPLARALLAAEACAPAGLGARDVLRLEAGLCLYGQDLDERTSICAAGLQWLVPPALRAEPAFIGAERFAAENEHGCPERLVGLVLEGRTPARAGAPVQLDGEEVGKVTSGCFSPNLGQPIALARLASERIDPAASYAAVVRGRELPCRLRELPFVPHRYFSQKSVSAK</sequence>
<dbReference type="GO" id="GO:0004047">
    <property type="term" value="F:aminomethyltransferase activity"/>
    <property type="evidence" value="ECO:0007669"/>
    <property type="project" value="UniProtKB-EC"/>
</dbReference>
<dbReference type="Gene3D" id="3.30.1360.120">
    <property type="entry name" value="Probable tRNA modification gtpase trme, domain 1"/>
    <property type="match status" value="1"/>
</dbReference>
<dbReference type="InterPro" id="IPR006222">
    <property type="entry name" value="GCVT_N"/>
</dbReference>
<evidence type="ECO:0000256" key="7">
    <source>
        <dbReference type="PIRSR" id="PIRSR006487-1"/>
    </source>
</evidence>
<dbReference type="PIRSF" id="PIRSF006487">
    <property type="entry name" value="GcvT"/>
    <property type="match status" value="1"/>
</dbReference>
<dbReference type="Pfam" id="PF08669">
    <property type="entry name" value="GCV_T_C"/>
    <property type="match status" value="1"/>
</dbReference>
<dbReference type="InterPro" id="IPR006223">
    <property type="entry name" value="GcvT"/>
</dbReference>
<dbReference type="Pfam" id="PF01571">
    <property type="entry name" value="GCV_T"/>
    <property type="match status" value="1"/>
</dbReference>
<dbReference type="Gene3D" id="2.40.30.110">
    <property type="entry name" value="Aminomethyltransferase beta-barrel domains"/>
    <property type="match status" value="1"/>
</dbReference>
<dbReference type="Gene3D" id="3.30.70.1400">
    <property type="entry name" value="Aminomethyltransferase beta-barrel domains"/>
    <property type="match status" value="1"/>
</dbReference>
<evidence type="ECO:0000256" key="2">
    <source>
        <dbReference type="ARBA" id="ARBA00012616"/>
    </source>
</evidence>
<evidence type="ECO:0000256" key="6">
    <source>
        <dbReference type="ARBA" id="ARBA00047665"/>
    </source>
</evidence>
<dbReference type="EMBL" id="JADHEI010000033">
    <property type="protein sequence ID" value="MBF2735158.1"/>
    <property type="molecule type" value="Genomic_DNA"/>
</dbReference>
<organism evidence="10 11">
    <name type="scientific">Candidatus Amphirhobacter heronislandensis</name>
    <dbReference type="NCBI Taxonomy" id="1732024"/>
    <lineage>
        <taxon>Bacteria</taxon>
        <taxon>Pseudomonadati</taxon>
        <taxon>Pseudomonadota</taxon>
        <taxon>Gammaproteobacteria</taxon>
        <taxon>Candidatus Tethybacterales</taxon>
        <taxon>Candidatus Tethybacteraceae</taxon>
        <taxon>Candidatus Amphirhobacter</taxon>
    </lineage>
</organism>
<evidence type="ECO:0000256" key="4">
    <source>
        <dbReference type="ARBA" id="ARBA00022679"/>
    </source>
</evidence>
<protein>
    <recommendedName>
        <fullName evidence="2">aminomethyltransferase</fullName>
        <ecNumber evidence="2">2.1.2.10</ecNumber>
    </recommendedName>
    <alternativeName>
        <fullName evidence="5">Glycine cleavage system T protein</fullName>
    </alternativeName>
</protein>
<dbReference type="SUPFAM" id="SSF101790">
    <property type="entry name" value="Aminomethyltransferase beta-barrel domain"/>
    <property type="match status" value="1"/>
</dbReference>
<dbReference type="NCBIfam" id="NF001567">
    <property type="entry name" value="PRK00389.1"/>
    <property type="match status" value="1"/>
</dbReference>
<evidence type="ECO:0000256" key="3">
    <source>
        <dbReference type="ARBA" id="ARBA00022576"/>
    </source>
</evidence>
<dbReference type="Proteomes" id="UP000604381">
    <property type="component" value="Unassembled WGS sequence"/>
</dbReference>
<comment type="caution">
    <text evidence="10">The sequence shown here is derived from an EMBL/GenBank/DDBJ whole genome shotgun (WGS) entry which is preliminary data.</text>
</comment>
<gene>
    <name evidence="10" type="primary">gcvT</name>
    <name evidence="10" type="ORF">ISN26_03600</name>
</gene>
<comment type="catalytic activity">
    <reaction evidence="6">
        <text>N(6)-[(R)-S(8)-aminomethyldihydrolipoyl]-L-lysyl-[protein] + (6S)-5,6,7,8-tetrahydrofolate = N(6)-[(R)-dihydrolipoyl]-L-lysyl-[protein] + (6R)-5,10-methylene-5,6,7,8-tetrahydrofolate + NH4(+)</text>
        <dbReference type="Rhea" id="RHEA:16945"/>
        <dbReference type="Rhea" id="RHEA-COMP:10475"/>
        <dbReference type="Rhea" id="RHEA-COMP:10492"/>
        <dbReference type="ChEBI" id="CHEBI:15636"/>
        <dbReference type="ChEBI" id="CHEBI:28938"/>
        <dbReference type="ChEBI" id="CHEBI:57453"/>
        <dbReference type="ChEBI" id="CHEBI:83100"/>
        <dbReference type="ChEBI" id="CHEBI:83143"/>
        <dbReference type="EC" id="2.1.2.10"/>
    </reaction>
</comment>
<proteinExistence type="inferred from homology"/>
<dbReference type="InterPro" id="IPR028896">
    <property type="entry name" value="GcvT/YgfZ/DmdA"/>
</dbReference>
<dbReference type="NCBIfam" id="TIGR00528">
    <property type="entry name" value="gcvT"/>
    <property type="match status" value="1"/>
</dbReference>
<dbReference type="Gene3D" id="4.10.1250.10">
    <property type="entry name" value="Aminomethyltransferase fragment"/>
    <property type="match status" value="1"/>
</dbReference>
<feature type="domain" description="GCVT N-terminal" evidence="8">
    <location>
        <begin position="12"/>
        <end position="255"/>
    </location>
</feature>
<dbReference type="PANTHER" id="PTHR43757:SF2">
    <property type="entry name" value="AMINOMETHYLTRANSFERASE, MITOCHONDRIAL"/>
    <property type="match status" value="1"/>
</dbReference>
<dbReference type="SUPFAM" id="SSF103025">
    <property type="entry name" value="Folate-binding domain"/>
    <property type="match status" value="1"/>
</dbReference>
<dbReference type="GO" id="GO:0008483">
    <property type="term" value="F:transaminase activity"/>
    <property type="evidence" value="ECO:0007669"/>
    <property type="project" value="UniProtKB-KW"/>
</dbReference>
<feature type="domain" description="Aminomethyltransferase C-terminal" evidence="9">
    <location>
        <begin position="282"/>
        <end position="358"/>
    </location>
</feature>